<accession>A0ABY2NJ75</accession>
<evidence type="ECO:0008006" key="3">
    <source>
        <dbReference type="Google" id="ProtNLM"/>
    </source>
</evidence>
<comment type="caution">
    <text evidence="1">The sequence shown here is derived from an EMBL/GenBank/DDBJ whole genome shotgun (WGS) entry which is preliminary data.</text>
</comment>
<sequence>MEYIKKELEENSELVKLLRKQVRGVEDVTGFVEVTTNLIAQIETLYAEKELLFEKTNTKSMEEVIFLLQGMEEQLNSLYSEHET</sequence>
<reference evidence="2" key="1">
    <citation type="journal article" date="2019" name="PLoS Negl. Trop. Dis.">
        <title>Revisiting the worldwide diversity of Leptospira species in the environment.</title>
        <authorList>
            <person name="Vincent A.T."/>
            <person name="Schiettekatte O."/>
            <person name="Bourhy P."/>
            <person name="Veyrier F.J."/>
            <person name="Picardeau M."/>
        </authorList>
    </citation>
    <scope>NUCLEOTIDE SEQUENCE [LARGE SCALE GENOMIC DNA]</scope>
    <source>
        <strain evidence="2">201601955</strain>
    </source>
</reference>
<proteinExistence type="predicted"/>
<dbReference type="Proteomes" id="UP000298112">
    <property type="component" value="Unassembled WGS sequence"/>
</dbReference>
<keyword evidence="2" id="KW-1185">Reference proteome</keyword>
<dbReference type="EMBL" id="RQHF01000042">
    <property type="protein sequence ID" value="TGM45467.1"/>
    <property type="molecule type" value="Genomic_DNA"/>
</dbReference>
<evidence type="ECO:0000313" key="2">
    <source>
        <dbReference type="Proteomes" id="UP000298112"/>
    </source>
</evidence>
<gene>
    <name evidence="1" type="ORF">EHQ95_17750</name>
</gene>
<evidence type="ECO:0000313" key="1">
    <source>
        <dbReference type="EMBL" id="TGM45467.1"/>
    </source>
</evidence>
<protein>
    <recommendedName>
        <fullName evidence="3">Histidine kinase</fullName>
    </recommendedName>
</protein>
<organism evidence="1 2">
    <name type="scientific">Leptospira vanthielii</name>
    <dbReference type="NCBI Taxonomy" id="293085"/>
    <lineage>
        <taxon>Bacteria</taxon>
        <taxon>Pseudomonadati</taxon>
        <taxon>Spirochaetota</taxon>
        <taxon>Spirochaetia</taxon>
        <taxon>Leptospirales</taxon>
        <taxon>Leptospiraceae</taxon>
        <taxon>Leptospira</taxon>
    </lineage>
</organism>
<dbReference type="RefSeq" id="WP_135660738.1">
    <property type="nucleotide sequence ID" value="NZ_RQHF01000042.1"/>
</dbReference>
<name>A0ABY2NJ75_9LEPT</name>